<reference evidence="2 3" key="1">
    <citation type="submission" date="2016-10" db="EMBL/GenBank/DDBJ databases">
        <authorList>
            <person name="de Groot N.N."/>
        </authorList>
    </citation>
    <scope>NUCLEOTIDE SEQUENCE [LARGE SCALE GENOMIC DNA]</scope>
    <source>
        <strain evidence="2 3">DSM 29433</strain>
    </source>
</reference>
<dbReference type="STRING" id="1123755.SAMN05444714_3006"/>
<dbReference type="AlphaFoldDB" id="A0A1I6N1S5"/>
<dbReference type="Pfam" id="PF08808">
    <property type="entry name" value="RES"/>
    <property type="match status" value="1"/>
</dbReference>
<proteinExistence type="predicted"/>
<protein>
    <submittedName>
        <fullName evidence="2">RES domain-containing protein</fullName>
    </submittedName>
</protein>
<dbReference type="SMART" id="SM00953">
    <property type="entry name" value="RES"/>
    <property type="match status" value="1"/>
</dbReference>
<evidence type="ECO:0000259" key="1">
    <source>
        <dbReference type="SMART" id="SM00953"/>
    </source>
</evidence>
<dbReference type="OrthoDB" id="648213at2"/>
<evidence type="ECO:0000313" key="3">
    <source>
        <dbReference type="Proteomes" id="UP000198926"/>
    </source>
</evidence>
<gene>
    <name evidence="2" type="ORF">SAMN05444714_3006</name>
</gene>
<accession>A0A1I6N1S5</accession>
<keyword evidence="3" id="KW-1185">Reference proteome</keyword>
<evidence type="ECO:0000313" key="2">
    <source>
        <dbReference type="EMBL" id="SFS21903.1"/>
    </source>
</evidence>
<dbReference type="Proteomes" id="UP000198926">
    <property type="component" value="Unassembled WGS sequence"/>
</dbReference>
<feature type="domain" description="RES" evidence="1">
    <location>
        <begin position="23"/>
        <end position="160"/>
    </location>
</feature>
<name>A0A1I6N1S5_9RHOB</name>
<dbReference type="InterPro" id="IPR014914">
    <property type="entry name" value="RES_dom"/>
</dbReference>
<dbReference type="EMBL" id="FOZM01000003">
    <property type="protein sequence ID" value="SFS21903.1"/>
    <property type="molecule type" value="Genomic_DNA"/>
</dbReference>
<dbReference type="RefSeq" id="WP_090210151.1">
    <property type="nucleotide sequence ID" value="NZ_FOZM01000003.1"/>
</dbReference>
<organism evidence="2 3">
    <name type="scientific">Yoonia litorea</name>
    <dbReference type="NCBI Taxonomy" id="1123755"/>
    <lineage>
        <taxon>Bacteria</taxon>
        <taxon>Pseudomonadati</taxon>
        <taxon>Pseudomonadota</taxon>
        <taxon>Alphaproteobacteria</taxon>
        <taxon>Rhodobacterales</taxon>
        <taxon>Paracoccaceae</taxon>
        <taxon>Yoonia</taxon>
    </lineage>
</organism>
<sequence>MGTAHVLTFNDTAYRLKNLADAADVLAPAHAPEGRSHRDGQRALYLSLTPEGCVVATRRYVTGDTPEQAIFPLQVTAARVVDLRDDAATSALGIDTTHRAIEWQSLRSKGLPSPTWDLADRVRALGLDGMLYASRSDPSKTHLTLFRWNEPGTDARVSLAGPHLPLNAAGGSGV</sequence>